<proteinExistence type="predicted"/>
<dbReference type="AlphaFoldDB" id="A0A657LXD8"/>
<reference evidence="1 2" key="1">
    <citation type="submission" date="2016-02" db="EMBL/GenBank/DDBJ databases">
        <title>Genome sequencing of a beta-galactosidase producing bacteria Rhizobium sp. 59.</title>
        <authorList>
            <person name="Wang D."/>
            <person name="Kot W."/>
            <person name="Qin Y."/>
            <person name="Hansen L."/>
            <person name="Naqvi K."/>
            <person name="Rensing C."/>
        </authorList>
    </citation>
    <scope>NUCLEOTIDE SEQUENCE [LARGE SCALE GENOMIC DNA]</scope>
    <source>
        <strain evidence="1 2">59</strain>
    </source>
</reference>
<organism evidence="1 2">
    <name type="scientific">Pararhizobium antarcticum</name>
    <dbReference type="NCBI Taxonomy" id="1798805"/>
    <lineage>
        <taxon>Bacteria</taxon>
        <taxon>Pseudomonadati</taxon>
        <taxon>Pseudomonadota</taxon>
        <taxon>Alphaproteobacteria</taxon>
        <taxon>Hyphomicrobiales</taxon>
        <taxon>Rhizobiaceae</taxon>
        <taxon>Rhizobium/Agrobacterium group</taxon>
        <taxon>Pararhizobium</taxon>
    </lineage>
</organism>
<protein>
    <submittedName>
        <fullName evidence="1">Uncharacterized protein</fullName>
    </submittedName>
</protein>
<dbReference type="OrthoDB" id="4731087at2"/>
<dbReference type="RefSeq" id="WP_139276486.1">
    <property type="nucleotide sequence ID" value="NZ_LSRP01000082.1"/>
</dbReference>
<evidence type="ECO:0000313" key="1">
    <source>
        <dbReference type="EMBL" id="OJF97611.1"/>
    </source>
</evidence>
<dbReference type="Proteomes" id="UP000182661">
    <property type="component" value="Unassembled WGS sequence"/>
</dbReference>
<keyword evidence="2" id="KW-1185">Reference proteome</keyword>
<sequence length="118" mass="13320">MRIIETLGAQGEIRMFRVDEIPGNAVPMKKENGHFIIGHSETGHHHVLEAERVQVFQQPDAPQGMTILFGILESPGSLTHLRGHDTHAPHAFEPGDKIMFRTDREYDPYAELARRVAD</sequence>
<accession>A0A657LXD8</accession>
<name>A0A657LXD8_9HYPH</name>
<evidence type="ECO:0000313" key="2">
    <source>
        <dbReference type="Proteomes" id="UP000182661"/>
    </source>
</evidence>
<gene>
    <name evidence="1" type="ORF">AX760_16760</name>
</gene>
<comment type="caution">
    <text evidence="1">The sequence shown here is derived from an EMBL/GenBank/DDBJ whole genome shotgun (WGS) entry which is preliminary data.</text>
</comment>
<dbReference type="EMBL" id="LSRP01000082">
    <property type="protein sequence ID" value="OJF97611.1"/>
    <property type="molecule type" value="Genomic_DNA"/>
</dbReference>